<organism evidence="1">
    <name type="scientific">uncultured Caudovirales phage</name>
    <dbReference type="NCBI Taxonomy" id="2100421"/>
    <lineage>
        <taxon>Viruses</taxon>
        <taxon>Duplodnaviria</taxon>
        <taxon>Heunggongvirae</taxon>
        <taxon>Uroviricota</taxon>
        <taxon>Caudoviricetes</taxon>
        <taxon>Peduoviridae</taxon>
        <taxon>Maltschvirus</taxon>
        <taxon>Maltschvirus maltsch</taxon>
    </lineage>
</organism>
<dbReference type="EMBL" id="LR797195">
    <property type="protein sequence ID" value="CAB4193852.1"/>
    <property type="molecule type" value="Genomic_DNA"/>
</dbReference>
<sequence length="84" mass="9673">MKKVLTLALIIVSNSLVHSQVISNDYVVTTPTRDKVYIINTGVGKLIYDSWKVDPVWNGVEPKIYLVEDLSEYRKKYTKNKKSK</sequence>
<accession>A0A6J5PUI0</accession>
<name>A0A6J5PUI0_9CAUD</name>
<protein>
    <submittedName>
        <fullName evidence="1">Uncharacterized protein</fullName>
    </submittedName>
</protein>
<proteinExistence type="predicted"/>
<evidence type="ECO:0000313" key="2">
    <source>
        <dbReference type="EMBL" id="CAB4193852.1"/>
    </source>
</evidence>
<gene>
    <name evidence="2" type="ORF">UFOVP1247_223</name>
    <name evidence="1" type="ORF">UFOVP970_263</name>
</gene>
<evidence type="ECO:0000313" key="1">
    <source>
        <dbReference type="EMBL" id="CAB4175570.1"/>
    </source>
</evidence>
<reference evidence="1" key="1">
    <citation type="submission" date="2020-05" db="EMBL/GenBank/DDBJ databases">
        <authorList>
            <person name="Chiriac C."/>
            <person name="Salcher M."/>
            <person name="Ghai R."/>
            <person name="Kavagutti S V."/>
        </authorList>
    </citation>
    <scope>NUCLEOTIDE SEQUENCE</scope>
</reference>
<dbReference type="EMBL" id="LR796916">
    <property type="protein sequence ID" value="CAB4175570.1"/>
    <property type="molecule type" value="Genomic_DNA"/>
</dbReference>